<evidence type="ECO:0000256" key="11">
    <source>
        <dbReference type="SAM" id="MobiDB-lite"/>
    </source>
</evidence>
<dbReference type="PROSITE" id="PS51666">
    <property type="entry name" value="QLQ"/>
    <property type="match status" value="1"/>
</dbReference>
<feature type="domain" description="QLQ" evidence="14">
    <location>
        <begin position="163"/>
        <end position="198"/>
    </location>
</feature>
<dbReference type="Pfam" id="PF00271">
    <property type="entry name" value="Helicase_C"/>
    <property type="match status" value="1"/>
</dbReference>
<accession>A0AAX4P8M5</accession>
<keyword evidence="3" id="KW-0378">Hydrolase</keyword>
<feature type="compositionally biased region" description="Basic residues" evidence="11">
    <location>
        <begin position="242"/>
        <end position="261"/>
    </location>
</feature>
<keyword evidence="5" id="KW-0067">ATP-binding</keyword>
<evidence type="ECO:0000313" key="15">
    <source>
        <dbReference type="EMBL" id="WZN62206.1"/>
    </source>
</evidence>
<protein>
    <submittedName>
        <fullName evidence="15">ATP-dependent helicase BRM</fullName>
    </submittedName>
</protein>
<dbReference type="Pfam" id="PF08880">
    <property type="entry name" value="QLQ"/>
    <property type="match status" value="1"/>
</dbReference>
<dbReference type="GO" id="GO:0016787">
    <property type="term" value="F:hydrolase activity"/>
    <property type="evidence" value="ECO:0007669"/>
    <property type="project" value="UniProtKB-KW"/>
</dbReference>
<keyword evidence="6" id="KW-0156">Chromatin regulator</keyword>
<gene>
    <name evidence="15" type="ORF">HKI87_05g37420</name>
</gene>
<dbReference type="InterPro" id="IPR027417">
    <property type="entry name" value="P-loop_NTPase"/>
</dbReference>
<dbReference type="InterPro" id="IPR049730">
    <property type="entry name" value="SNF2/RAD54-like_C"/>
</dbReference>
<proteinExistence type="predicted"/>
<dbReference type="Gene3D" id="3.40.50.10810">
    <property type="entry name" value="Tandem AAA-ATPase domain"/>
    <property type="match status" value="1"/>
</dbReference>
<keyword evidence="4 15" id="KW-0347">Helicase</keyword>
<name>A0AAX4P8M5_9CHLO</name>
<keyword evidence="7" id="KW-0804">Transcription</keyword>
<evidence type="ECO:0000256" key="9">
    <source>
        <dbReference type="ARBA" id="ARBA00023242"/>
    </source>
</evidence>
<evidence type="ECO:0000313" key="16">
    <source>
        <dbReference type="Proteomes" id="UP001472866"/>
    </source>
</evidence>
<dbReference type="InterPro" id="IPR014978">
    <property type="entry name" value="Gln-Leu-Gln_QLQ"/>
</dbReference>
<dbReference type="FunFam" id="3.40.50.10810:FF:000005">
    <property type="entry name" value="Photoperiod-independent early flowering 1"/>
    <property type="match status" value="1"/>
</dbReference>
<feature type="domain" description="Helicase C-terminal" evidence="13">
    <location>
        <begin position="987"/>
        <end position="1171"/>
    </location>
</feature>
<dbReference type="SUPFAM" id="SSF52540">
    <property type="entry name" value="P-loop containing nucleoside triphosphate hydrolases"/>
    <property type="match status" value="2"/>
</dbReference>
<dbReference type="SMART" id="SM00487">
    <property type="entry name" value="DEXDc"/>
    <property type="match status" value="1"/>
</dbReference>
<dbReference type="InterPro" id="IPR038718">
    <property type="entry name" value="SNF2-like_sf"/>
</dbReference>
<dbReference type="InterPro" id="IPR000330">
    <property type="entry name" value="SNF2_N"/>
</dbReference>
<evidence type="ECO:0000259" key="13">
    <source>
        <dbReference type="PROSITE" id="PS51194"/>
    </source>
</evidence>
<feature type="coiled-coil region" evidence="10">
    <location>
        <begin position="551"/>
        <end position="612"/>
    </location>
</feature>
<keyword evidence="9" id="KW-0539">Nucleus</keyword>
<dbReference type="GO" id="GO:0004386">
    <property type="term" value="F:helicase activity"/>
    <property type="evidence" value="ECO:0007669"/>
    <property type="project" value="UniProtKB-KW"/>
</dbReference>
<keyword evidence="8" id="KW-0238">DNA-binding</keyword>
<dbReference type="GO" id="GO:0005524">
    <property type="term" value="F:ATP binding"/>
    <property type="evidence" value="ECO:0007669"/>
    <property type="project" value="UniProtKB-KW"/>
</dbReference>
<feature type="compositionally biased region" description="Low complexity" evidence="11">
    <location>
        <begin position="120"/>
        <end position="146"/>
    </location>
</feature>
<evidence type="ECO:0000256" key="2">
    <source>
        <dbReference type="ARBA" id="ARBA00022741"/>
    </source>
</evidence>
<evidence type="ECO:0000256" key="6">
    <source>
        <dbReference type="ARBA" id="ARBA00022853"/>
    </source>
</evidence>
<evidence type="ECO:0000256" key="7">
    <source>
        <dbReference type="ARBA" id="ARBA00023015"/>
    </source>
</evidence>
<keyword evidence="2" id="KW-0547">Nucleotide-binding</keyword>
<keyword evidence="7" id="KW-0805">Transcription regulation</keyword>
<feature type="compositionally biased region" description="Low complexity" evidence="11">
    <location>
        <begin position="291"/>
        <end position="325"/>
    </location>
</feature>
<feature type="region of interest" description="Disordered" evidence="11">
    <location>
        <begin position="197"/>
        <end position="266"/>
    </location>
</feature>
<dbReference type="GO" id="GO:0006355">
    <property type="term" value="P:regulation of DNA-templated transcription"/>
    <property type="evidence" value="ECO:0007669"/>
    <property type="project" value="InterPro"/>
</dbReference>
<dbReference type="PROSITE" id="PS51192">
    <property type="entry name" value="HELICASE_ATP_BIND_1"/>
    <property type="match status" value="1"/>
</dbReference>
<feature type="domain" description="Helicase ATP-binding" evidence="12">
    <location>
        <begin position="681"/>
        <end position="849"/>
    </location>
</feature>
<evidence type="ECO:0000259" key="12">
    <source>
        <dbReference type="PROSITE" id="PS51192"/>
    </source>
</evidence>
<feature type="compositionally biased region" description="Basic and acidic residues" evidence="11">
    <location>
        <begin position="230"/>
        <end position="241"/>
    </location>
</feature>
<feature type="region of interest" description="Disordered" evidence="11">
    <location>
        <begin position="279"/>
        <end position="337"/>
    </location>
</feature>
<dbReference type="PANTHER" id="PTHR10799">
    <property type="entry name" value="SNF2/RAD54 HELICASE FAMILY"/>
    <property type="match status" value="1"/>
</dbReference>
<comment type="subcellular location">
    <subcellularLocation>
        <location evidence="1">Nucleus</location>
    </subcellularLocation>
</comment>
<dbReference type="EMBL" id="CP151505">
    <property type="protein sequence ID" value="WZN62206.1"/>
    <property type="molecule type" value="Genomic_DNA"/>
</dbReference>
<feature type="compositionally biased region" description="Basic residues" evidence="11">
    <location>
        <begin position="147"/>
        <end position="157"/>
    </location>
</feature>
<evidence type="ECO:0000256" key="10">
    <source>
        <dbReference type="SAM" id="Coils"/>
    </source>
</evidence>
<evidence type="ECO:0000256" key="8">
    <source>
        <dbReference type="ARBA" id="ARBA00023125"/>
    </source>
</evidence>
<dbReference type="GO" id="GO:0003677">
    <property type="term" value="F:DNA binding"/>
    <property type="evidence" value="ECO:0007669"/>
    <property type="project" value="UniProtKB-KW"/>
</dbReference>
<dbReference type="GO" id="GO:0006325">
    <property type="term" value="P:chromatin organization"/>
    <property type="evidence" value="ECO:0007669"/>
    <property type="project" value="UniProtKB-KW"/>
</dbReference>
<evidence type="ECO:0000256" key="5">
    <source>
        <dbReference type="ARBA" id="ARBA00022840"/>
    </source>
</evidence>
<feature type="compositionally biased region" description="Low complexity" evidence="11">
    <location>
        <begin position="70"/>
        <end position="88"/>
    </location>
</feature>
<dbReference type="InterPro" id="IPR001650">
    <property type="entry name" value="Helicase_C-like"/>
</dbReference>
<keyword evidence="10" id="KW-0175">Coiled coil</keyword>
<dbReference type="AlphaFoldDB" id="A0AAX4P8M5"/>
<evidence type="ECO:0000256" key="3">
    <source>
        <dbReference type="ARBA" id="ARBA00022801"/>
    </source>
</evidence>
<dbReference type="Proteomes" id="UP001472866">
    <property type="component" value="Chromosome 05"/>
</dbReference>
<feature type="region of interest" description="Disordered" evidence="11">
    <location>
        <begin position="1"/>
        <end position="157"/>
    </location>
</feature>
<reference evidence="15 16" key="1">
    <citation type="submission" date="2024-03" db="EMBL/GenBank/DDBJ databases">
        <title>Complete genome sequence of the green alga Chloropicon roscoffensis RCC1871.</title>
        <authorList>
            <person name="Lemieux C."/>
            <person name="Pombert J.-F."/>
            <person name="Otis C."/>
            <person name="Turmel M."/>
        </authorList>
    </citation>
    <scope>NUCLEOTIDE SEQUENCE [LARGE SCALE GENOMIC DNA]</scope>
    <source>
        <strain evidence="15 16">RCC1871</strain>
    </source>
</reference>
<keyword evidence="16" id="KW-1185">Reference proteome</keyword>
<evidence type="ECO:0000256" key="1">
    <source>
        <dbReference type="ARBA" id="ARBA00004123"/>
    </source>
</evidence>
<dbReference type="InterPro" id="IPR014001">
    <property type="entry name" value="Helicase_ATP-bd"/>
</dbReference>
<sequence length="1265" mass="142524">MERDGVGPGDRAALPNDPLPPPSASGRPHGVPPAAHPGLPHAHPPSHGPQGQAHGYPVSGQTRGNGHAAQGMGYHHQQQRQQWAGPQGPRAPSAGGQALGVPQNLTPEQQLALHHRERQLQAQRQQAGYAAGPGSSQGQPSTSRPSSAHHQHQHQRLHHYGWGLTPQQMKSLYAQIMAFKGLMKRQKVPKKVQDLITPRRLESMGPIPPQHNIPPHAKQQWLQAQAASAARERQRQAEREARQKHKAPKVYKRGPYKKRKKPAEDDFESQLNALRELAGTEGPKPNQEAGRPAASAEQARRPAAMAAARANGNPAAGSASSQAAQKLGRPPQQKKTVFYPAGPAGISARSGPLPSQVYDKLIQGRLMPLAPEIKAKPSLVEFFPGIGNAIGADLARKATATVTAIIREEAECRRDRAVEGAIAELDAVVARKRRARVRPSEVIAYSIQSKALKLRKFQKKLRQKVLREQLEMQVMKTKEFYKLSRQLAGKKFALAKQAEADRKELQGLRHMDLRRGRQTYLDMVASNQDKLRSSCKRLMQFHQKLSGDYNKVEKEDRRKRMLRALEEKDAEAYATLVREGVGGVPTADKNELEQLTKFLDDTENYLKSLRDKVKLVKLKSALDEGDLVMAERMTKEEDDEERAGNKLYDAAHSVEGETPLPHLLSEPGLRSYQVTGLKWMLSLYKNRLNGILADEMGLGKTVQVISLLAWLMEYKSNMGPHLIIVPNAVVPNWRNEINRWFPTATVCVYVGNKEVRNGIFASKISLDATYRSNIVITTYEFTLRDRSKLAKVGWKYVVMDEAHRIKDRTSKLADAVDRLQSERRLLLTGTPLQNDLAELWSLLNYLLPDVFDDQSKAHFREWFDDHLSNKDQEVTQEKLAKRAVVIQRLHQALEPFMLRRQVEDVEQNLPPKVAHTILCALSSVESVAYRWLSRTSALRDLRGGSYAINNKAMELKKLCNHLVMAYPEAIYDHSIPELIRTSGKLFMLDRILVKMYKSGHRVLLFSTMTKALDILQTYVKWRGWAFHRIDGTTPIEEREEAIQDFNNVDNRADGSQVPFIFLLSIRAAGRGLNLQSADTVVLYDPDPNPKNEEQAIARSHRIGQVKEVRVFHMECVVDMEVPTISAVDGDGTDYQTNDVEEKQGRGSYQDSVESIIRKEIQKYKIDMANEVIDAGRFDLESSHQEKRKTLQTYLQEHTHTTSDNYVVGMREVNRLLARSDEEIRMFDQLDKDEDLWSGSKYTSIGDVPSWLQFTPQELEAALPNK</sequence>
<dbReference type="Gene3D" id="3.40.50.300">
    <property type="entry name" value="P-loop containing nucleotide triphosphate hydrolases"/>
    <property type="match status" value="1"/>
</dbReference>
<dbReference type="CDD" id="cd18793">
    <property type="entry name" value="SF2_C_SNF"/>
    <property type="match status" value="1"/>
</dbReference>
<dbReference type="GO" id="GO:0005634">
    <property type="term" value="C:nucleus"/>
    <property type="evidence" value="ECO:0007669"/>
    <property type="project" value="UniProtKB-SubCell"/>
</dbReference>
<dbReference type="Pfam" id="PF00176">
    <property type="entry name" value="SNF2-rel_dom"/>
    <property type="match status" value="1"/>
</dbReference>
<organism evidence="15 16">
    <name type="scientific">Chloropicon roscoffensis</name>
    <dbReference type="NCBI Taxonomy" id="1461544"/>
    <lineage>
        <taxon>Eukaryota</taxon>
        <taxon>Viridiplantae</taxon>
        <taxon>Chlorophyta</taxon>
        <taxon>Chloropicophyceae</taxon>
        <taxon>Chloropicales</taxon>
        <taxon>Chloropicaceae</taxon>
        <taxon>Chloropicon</taxon>
    </lineage>
</organism>
<evidence type="ECO:0000259" key="14">
    <source>
        <dbReference type="PROSITE" id="PS51666"/>
    </source>
</evidence>
<evidence type="ECO:0000256" key="4">
    <source>
        <dbReference type="ARBA" id="ARBA00022806"/>
    </source>
</evidence>
<dbReference type="PROSITE" id="PS51194">
    <property type="entry name" value="HELICASE_CTER"/>
    <property type="match status" value="1"/>
</dbReference>
<dbReference type="SMART" id="SM00490">
    <property type="entry name" value="HELICc"/>
    <property type="match status" value="1"/>
</dbReference>